<dbReference type="GO" id="GO:0006487">
    <property type="term" value="P:protein N-linked glycosylation"/>
    <property type="evidence" value="ECO:0007669"/>
    <property type="project" value="TreeGrafter"/>
</dbReference>
<dbReference type="Pfam" id="PF23860">
    <property type="entry name" value="Ribophorin_II_3rd"/>
    <property type="match status" value="1"/>
</dbReference>
<dbReference type="GO" id="GO:0016740">
    <property type="term" value="F:transferase activity"/>
    <property type="evidence" value="ECO:0007669"/>
    <property type="project" value="UniProtKB-KW"/>
</dbReference>
<dbReference type="UniPathway" id="UPA00378"/>
<dbReference type="InterPro" id="IPR056790">
    <property type="entry name" value="Ribophorin_II_C"/>
</dbReference>
<name>A0A433DNJ7_9FUNG</name>
<dbReference type="PANTHER" id="PTHR12640:SF0">
    <property type="entry name" value="DOLICHYL-DIPHOSPHOOLIGOSACCHARIDE--PROTEIN GLYCOSYLTRANSFERASE SUBUNIT 2"/>
    <property type="match status" value="1"/>
</dbReference>
<protein>
    <submittedName>
        <fullName evidence="1">Dolichyl-diphosphooligosaccharide--protein glycosyltransferase subunit Swp1</fullName>
    </submittedName>
</protein>
<evidence type="ECO:0000313" key="2">
    <source>
        <dbReference type="Proteomes" id="UP000268093"/>
    </source>
</evidence>
<dbReference type="PANTHER" id="PTHR12640">
    <property type="entry name" value="RIBOPHORIN II"/>
    <property type="match status" value="1"/>
</dbReference>
<keyword evidence="2" id="KW-1185">Reference proteome</keyword>
<dbReference type="EMBL" id="RBNI01000020">
    <property type="protein sequence ID" value="RUP52432.1"/>
    <property type="molecule type" value="Genomic_DNA"/>
</dbReference>
<keyword evidence="1" id="KW-0808">Transferase</keyword>
<evidence type="ECO:0000313" key="1">
    <source>
        <dbReference type="EMBL" id="RUP52432.1"/>
    </source>
</evidence>
<comment type="caution">
    <text evidence="1">The sequence shown here is derived from an EMBL/GenBank/DDBJ whole genome shotgun (WGS) entry which is preliminary data.</text>
</comment>
<dbReference type="OrthoDB" id="432292at2759"/>
<sequence>MKLIHTPLKQAKVERRALPTSPPTMAPQPSILLTLTLLLALLTTAVLAKSSFAISDVKFAVVGSDGVRRGGESLEFPGKLASKYSVQGSDTVRLTFQVKDAETDKSVQPHQAFLILTNDETGVQSVQILQVRDSGKARAELSPKTADENLVGPYTLEVVLGTFSLPDPLKYALGSINIESTFDLSKSAESATTAAVIYGPRPEIRHIFRQPDKVPAAWLSNAFVLVVLSPWLVLLGAWLALGITPAILGPFVSSISILAFFSTLVATEFLFYKYWTSLNIFETLTYFAGLSVFTFVTGQRALSEVQARRLKNEGKYAKKE</sequence>
<dbReference type="Proteomes" id="UP000268093">
    <property type="component" value="Unassembled WGS sequence"/>
</dbReference>
<dbReference type="GO" id="GO:0008250">
    <property type="term" value="C:oligosaccharyltransferase complex"/>
    <property type="evidence" value="ECO:0007669"/>
    <property type="project" value="InterPro"/>
</dbReference>
<dbReference type="Pfam" id="PF25147">
    <property type="entry name" value="Ribophorin_II_C"/>
    <property type="match status" value="1"/>
</dbReference>
<accession>A0A433DNJ7</accession>
<dbReference type="InterPro" id="IPR008814">
    <property type="entry name" value="Swp1"/>
</dbReference>
<reference evidence="1 2" key="1">
    <citation type="journal article" date="2018" name="New Phytol.">
        <title>Phylogenomics of Endogonaceae and evolution of mycorrhizas within Mucoromycota.</title>
        <authorList>
            <person name="Chang Y."/>
            <person name="Desiro A."/>
            <person name="Na H."/>
            <person name="Sandor L."/>
            <person name="Lipzen A."/>
            <person name="Clum A."/>
            <person name="Barry K."/>
            <person name="Grigoriev I.V."/>
            <person name="Martin F.M."/>
            <person name="Stajich J.E."/>
            <person name="Smith M.E."/>
            <person name="Bonito G."/>
            <person name="Spatafora J.W."/>
        </authorList>
    </citation>
    <scope>NUCLEOTIDE SEQUENCE [LARGE SCALE GENOMIC DNA]</scope>
    <source>
        <strain evidence="1 2">GMNB39</strain>
    </source>
</reference>
<organism evidence="1 2">
    <name type="scientific">Jimgerdemannia flammicorona</name>
    <dbReference type="NCBI Taxonomy" id="994334"/>
    <lineage>
        <taxon>Eukaryota</taxon>
        <taxon>Fungi</taxon>
        <taxon>Fungi incertae sedis</taxon>
        <taxon>Mucoromycota</taxon>
        <taxon>Mucoromycotina</taxon>
        <taxon>Endogonomycetes</taxon>
        <taxon>Endogonales</taxon>
        <taxon>Endogonaceae</taxon>
        <taxon>Jimgerdemannia</taxon>
    </lineage>
</organism>
<dbReference type="InterPro" id="IPR055374">
    <property type="entry name" value="Ribophorin_II_3rd"/>
</dbReference>
<gene>
    <name evidence="1" type="ORF">BC936DRAFT_141586</name>
</gene>
<proteinExistence type="predicted"/>